<dbReference type="AlphaFoldDB" id="A0AAV4PUR5"/>
<dbReference type="Gene3D" id="2.60.40.10">
    <property type="entry name" value="Immunoglobulins"/>
    <property type="match status" value="1"/>
</dbReference>
<accession>A0AAV4PUR5</accession>
<evidence type="ECO:0008006" key="3">
    <source>
        <dbReference type="Google" id="ProtNLM"/>
    </source>
</evidence>
<dbReference type="EMBL" id="BPLR01005182">
    <property type="protein sequence ID" value="GIY00460.1"/>
    <property type="molecule type" value="Genomic_DNA"/>
</dbReference>
<dbReference type="Proteomes" id="UP001054945">
    <property type="component" value="Unassembled WGS sequence"/>
</dbReference>
<proteinExistence type="predicted"/>
<evidence type="ECO:0000313" key="1">
    <source>
        <dbReference type="EMBL" id="GIY00460.1"/>
    </source>
</evidence>
<dbReference type="CDD" id="cd00096">
    <property type="entry name" value="Ig"/>
    <property type="match status" value="1"/>
</dbReference>
<gene>
    <name evidence="1" type="ORF">CEXT_737611</name>
</gene>
<keyword evidence="2" id="KW-1185">Reference proteome</keyword>
<dbReference type="SUPFAM" id="SSF48726">
    <property type="entry name" value="Immunoglobulin"/>
    <property type="match status" value="1"/>
</dbReference>
<dbReference type="InterPro" id="IPR013783">
    <property type="entry name" value="Ig-like_fold"/>
</dbReference>
<evidence type="ECO:0000313" key="2">
    <source>
        <dbReference type="Proteomes" id="UP001054945"/>
    </source>
</evidence>
<name>A0AAV4PUR5_CAEEX</name>
<dbReference type="InterPro" id="IPR036179">
    <property type="entry name" value="Ig-like_dom_sf"/>
</dbReference>
<organism evidence="1 2">
    <name type="scientific">Caerostris extrusa</name>
    <name type="common">Bark spider</name>
    <name type="synonym">Caerostris bankana</name>
    <dbReference type="NCBI Taxonomy" id="172846"/>
    <lineage>
        <taxon>Eukaryota</taxon>
        <taxon>Metazoa</taxon>
        <taxon>Ecdysozoa</taxon>
        <taxon>Arthropoda</taxon>
        <taxon>Chelicerata</taxon>
        <taxon>Arachnida</taxon>
        <taxon>Araneae</taxon>
        <taxon>Araneomorphae</taxon>
        <taxon>Entelegynae</taxon>
        <taxon>Araneoidea</taxon>
        <taxon>Araneidae</taxon>
        <taxon>Caerostris</taxon>
    </lineage>
</organism>
<protein>
    <recommendedName>
        <fullName evidence="3">Immunoglobulin V-set domain-containing protein</fullName>
    </recommendedName>
</protein>
<reference evidence="1 2" key="1">
    <citation type="submission" date="2021-06" db="EMBL/GenBank/DDBJ databases">
        <title>Caerostris extrusa draft genome.</title>
        <authorList>
            <person name="Kono N."/>
            <person name="Arakawa K."/>
        </authorList>
    </citation>
    <scope>NUCLEOTIDE SEQUENCE [LARGE SCALE GENOMIC DNA]</scope>
</reference>
<comment type="caution">
    <text evidence="1">The sequence shown here is derived from an EMBL/GenBank/DDBJ whole genome shotgun (WGS) entry which is preliminary data.</text>
</comment>
<sequence>MRVPNILGPLIPDYSLHSLSTIATGVKSSTISLCKIHAEPAEGDQVGLRLVFTNVEMEDAGTYTCSDDQDSVSFDLTVYRKFIL</sequence>